<dbReference type="Proteomes" id="UP000886803">
    <property type="component" value="Unassembled WGS sequence"/>
</dbReference>
<comment type="caution">
    <text evidence="1">The sequence shown here is derived from an EMBL/GenBank/DDBJ whole genome shotgun (WGS) entry which is preliminary data.</text>
</comment>
<evidence type="ECO:0000313" key="2">
    <source>
        <dbReference type="Proteomes" id="UP000886803"/>
    </source>
</evidence>
<sequence length="216" mass="23090">YGDLVLADGRLLGNEGYPAFAKQDENTWVLVLNYPVFLESDPAALAGQELTLVLRDLVAYNKANLVHDVDEYGRSASQWEMENETDLPGVYTMTFTVPAAGEAGVRTASGADEASGVTVEELRATPAATRLIVTAPNTPPEGEGESTLSNFYDFALTLPDGTPLKLERGEGEPVDEACTAYRYTYYFDAAPETAPSVTLTVLCDGAEAAVIELPLG</sequence>
<proteinExistence type="predicted"/>
<organism evidence="1 2">
    <name type="scientific">Candidatus Gemmiger avicola</name>
    <dbReference type="NCBI Taxonomy" id="2838605"/>
    <lineage>
        <taxon>Bacteria</taxon>
        <taxon>Bacillati</taxon>
        <taxon>Bacillota</taxon>
        <taxon>Clostridia</taxon>
        <taxon>Eubacteriales</taxon>
        <taxon>Gemmiger</taxon>
    </lineage>
</organism>
<name>A0A9D2S4N1_9FIRM</name>
<reference evidence="1" key="1">
    <citation type="journal article" date="2021" name="PeerJ">
        <title>Extensive microbial diversity within the chicken gut microbiome revealed by metagenomics and culture.</title>
        <authorList>
            <person name="Gilroy R."/>
            <person name="Ravi A."/>
            <person name="Getino M."/>
            <person name="Pursley I."/>
            <person name="Horton D.L."/>
            <person name="Alikhan N.F."/>
            <person name="Baker D."/>
            <person name="Gharbi K."/>
            <person name="Hall N."/>
            <person name="Watson M."/>
            <person name="Adriaenssens E.M."/>
            <person name="Foster-Nyarko E."/>
            <person name="Jarju S."/>
            <person name="Secka A."/>
            <person name="Antonio M."/>
            <person name="Oren A."/>
            <person name="Chaudhuri R.R."/>
            <person name="La Ragione R."/>
            <person name="Hildebrand F."/>
            <person name="Pallen M.J."/>
        </authorList>
    </citation>
    <scope>NUCLEOTIDE SEQUENCE</scope>
    <source>
        <strain evidence="1">ChiBcec8-13705</strain>
    </source>
</reference>
<gene>
    <name evidence="1" type="ORF">H9945_08530</name>
</gene>
<reference evidence="1" key="2">
    <citation type="submission" date="2021-04" db="EMBL/GenBank/DDBJ databases">
        <authorList>
            <person name="Gilroy R."/>
        </authorList>
    </citation>
    <scope>NUCLEOTIDE SEQUENCE</scope>
    <source>
        <strain evidence="1">ChiBcec8-13705</strain>
    </source>
</reference>
<evidence type="ECO:0000313" key="1">
    <source>
        <dbReference type="EMBL" id="HJB42530.1"/>
    </source>
</evidence>
<dbReference type="EMBL" id="DWYG01000144">
    <property type="protein sequence ID" value="HJB42530.1"/>
    <property type="molecule type" value="Genomic_DNA"/>
</dbReference>
<protein>
    <submittedName>
        <fullName evidence="1">Uncharacterized protein</fullName>
    </submittedName>
</protein>
<dbReference type="AlphaFoldDB" id="A0A9D2S4N1"/>
<feature type="non-terminal residue" evidence="1">
    <location>
        <position position="1"/>
    </location>
</feature>
<accession>A0A9D2S4N1</accession>